<gene>
    <name evidence="1" type="ORF">B1A_08187</name>
</gene>
<protein>
    <submittedName>
        <fullName evidence="1">Acriflavin resistance protein</fullName>
    </submittedName>
</protein>
<accession>T1CID5</accession>
<proteinExistence type="predicted"/>
<reference evidence="1" key="1">
    <citation type="submission" date="2013-08" db="EMBL/GenBank/DDBJ databases">
        <authorList>
            <person name="Mendez C."/>
            <person name="Richter M."/>
            <person name="Ferrer M."/>
            <person name="Sanchez J."/>
        </authorList>
    </citation>
    <scope>NUCLEOTIDE SEQUENCE</scope>
</reference>
<dbReference type="EMBL" id="AUZX01005859">
    <property type="protein sequence ID" value="EQD66299.1"/>
    <property type="molecule type" value="Genomic_DNA"/>
</dbReference>
<evidence type="ECO:0000313" key="1">
    <source>
        <dbReference type="EMBL" id="EQD66299.1"/>
    </source>
</evidence>
<feature type="non-terminal residue" evidence="1">
    <location>
        <position position="1"/>
    </location>
</feature>
<comment type="caution">
    <text evidence="1">The sequence shown here is derived from an EMBL/GenBank/DDBJ whole genome shotgun (WGS) entry which is preliminary data.</text>
</comment>
<organism evidence="1">
    <name type="scientific">mine drainage metagenome</name>
    <dbReference type="NCBI Taxonomy" id="410659"/>
    <lineage>
        <taxon>unclassified sequences</taxon>
        <taxon>metagenomes</taxon>
        <taxon>ecological metagenomes</taxon>
    </lineage>
</organism>
<dbReference type="AlphaFoldDB" id="T1CID5"/>
<name>T1CID5_9ZZZZ</name>
<sequence length="63" mass="6919">WDGAIYQKDLLPVTYVMGDMAGPLDSPLYGMFDIAAKLRHLKVAGQSLEQRFISAPPIPTASR</sequence>
<reference evidence="1" key="2">
    <citation type="journal article" date="2014" name="ISME J.">
        <title>Microbial stratification in low pH oxic and suboxic macroscopic growths along an acid mine drainage.</title>
        <authorList>
            <person name="Mendez-Garcia C."/>
            <person name="Mesa V."/>
            <person name="Sprenger R.R."/>
            <person name="Richter M."/>
            <person name="Diez M.S."/>
            <person name="Solano J."/>
            <person name="Bargiela R."/>
            <person name="Golyshina O.V."/>
            <person name="Manteca A."/>
            <person name="Ramos J.L."/>
            <person name="Gallego J.R."/>
            <person name="Llorente I."/>
            <person name="Martins Dos Santos V.A."/>
            <person name="Jensen O.N."/>
            <person name="Pelaez A.I."/>
            <person name="Sanchez J."/>
            <person name="Ferrer M."/>
        </authorList>
    </citation>
    <scope>NUCLEOTIDE SEQUENCE</scope>
</reference>